<proteinExistence type="inferred from homology"/>
<evidence type="ECO:0000313" key="2">
    <source>
        <dbReference type="EMBL" id="CAG8736159.1"/>
    </source>
</evidence>
<protein>
    <submittedName>
        <fullName evidence="2">551_t:CDS:1</fullName>
    </submittedName>
</protein>
<comment type="similarity">
    <text evidence="1">Belongs to the sel-1 family.</text>
</comment>
<organism evidence="2 3">
    <name type="scientific">Racocetra fulgida</name>
    <dbReference type="NCBI Taxonomy" id="60492"/>
    <lineage>
        <taxon>Eukaryota</taxon>
        <taxon>Fungi</taxon>
        <taxon>Fungi incertae sedis</taxon>
        <taxon>Mucoromycota</taxon>
        <taxon>Glomeromycotina</taxon>
        <taxon>Glomeromycetes</taxon>
        <taxon>Diversisporales</taxon>
        <taxon>Gigasporaceae</taxon>
        <taxon>Racocetra</taxon>
    </lineage>
</organism>
<evidence type="ECO:0000256" key="1">
    <source>
        <dbReference type="ARBA" id="ARBA00038101"/>
    </source>
</evidence>
<dbReference type="InterPro" id="IPR006597">
    <property type="entry name" value="Sel1-like"/>
</dbReference>
<gene>
    <name evidence="2" type="ORF">RFULGI_LOCUS12498</name>
</gene>
<sequence length="92" mass="10805">YYEVGWYTKKNMKEVIKWYNKAAKNGCPAAKRILGDYCYKFDIFQGFTLLKQAADKGVPNSSYELARCYEFDKRTIENFSEALNWYQKATGD</sequence>
<dbReference type="SUPFAM" id="SSF81901">
    <property type="entry name" value="HCP-like"/>
    <property type="match status" value="1"/>
</dbReference>
<dbReference type="PANTHER" id="PTHR11102:SF160">
    <property type="entry name" value="ERAD-ASSOCIATED E3 UBIQUITIN-PROTEIN LIGASE COMPONENT HRD3"/>
    <property type="match status" value="1"/>
</dbReference>
<dbReference type="InterPro" id="IPR050767">
    <property type="entry name" value="Sel1_AlgK"/>
</dbReference>
<accession>A0A9N9IGG7</accession>
<feature type="non-terminal residue" evidence="2">
    <location>
        <position position="1"/>
    </location>
</feature>
<dbReference type="InterPro" id="IPR011990">
    <property type="entry name" value="TPR-like_helical_dom_sf"/>
</dbReference>
<feature type="non-terminal residue" evidence="2">
    <location>
        <position position="92"/>
    </location>
</feature>
<evidence type="ECO:0000313" key="3">
    <source>
        <dbReference type="Proteomes" id="UP000789396"/>
    </source>
</evidence>
<dbReference type="Pfam" id="PF08238">
    <property type="entry name" value="Sel1"/>
    <property type="match status" value="3"/>
</dbReference>
<dbReference type="OrthoDB" id="2384430at2759"/>
<dbReference type="AlphaFoldDB" id="A0A9N9IGG7"/>
<dbReference type="EMBL" id="CAJVPZ010030198">
    <property type="protein sequence ID" value="CAG8736159.1"/>
    <property type="molecule type" value="Genomic_DNA"/>
</dbReference>
<dbReference type="Gene3D" id="1.25.40.10">
    <property type="entry name" value="Tetratricopeptide repeat domain"/>
    <property type="match status" value="1"/>
</dbReference>
<dbReference type="PANTHER" id="PTHR11102">
    <property type="entry name" value="SEL-1-LIKE PROTEIN"/>
    <property type="match status" value="1"/>
</dbReference>
<comment type="caution">
    <text evidence="2">The sequence shown here is derived from an EMBL/GenBank/DDBJ whole genome shotgun (WGS) entry which is preliminary data.</text>
</comment>
<dbReference type="Proteomes" id="UP000789396">
    <property type="component" value="Unassembled WGS sequence"/>
</dbReference>
<reference evidence="2" key="1">
    <citation type="submission" date="2021-06" db="EMBL/GenBank/DDBJ databases">
        <authorList>
            <person name="Kallberg Y."/>
            <person name="Tangrot J."/>
            <person name="Rosling A."/>
        </authorList>
    </citation>
    <scope>NUCLEOTIDE SEQUENCE</scope>
    <source>
        <strain evidence="2">IN212</strain>
    </source>
</reference>
<keyword evidence="3" id="KW-1185">Reference proteome</keyword>
<name>A0A9N9IGG7_9GLOM</name>